<evidence type="ECO:0000256" key="6">
    <source>
        <dbReference type="ARBA" id="ARBA00022989"/>
    </source>
</evidence>
<dbReference type="KEGG" id="sgrg:L0C25_13490"/>
<evidence type="ECO:0000313" key="10">
    <source>
        <dbReference type="EMBL" id="UYM03568.1"/>
    </source>
</evidence>
<dbReference type="SUPFAM" id="SSF56176">
    <property type="entry name" value="FAD-binding/transporter-associated domain-like"/>
    <property type="match status" value="1"/>
</dbReference>
<dbReference type="InterPro" id="IPR016169">
    <property type="entry name" value="FAD-bd_PCMH_sub2"/>
</dbReference>
<accession>A0AA46YK21</accession>
<keyword evidence="6" id="KW-1133">Transmembrane helix</keyword>
<evidence type="ECO:0000256" key="2">
    <source>
        <dbReference type="ARBA" id="ARBA00012405"/>
    </source>
</evidence>
<dbReference type="RefSeq" id="WP_271632178.1">
    <property type="nucleotide sequence ID" value="NZ_CP094970.1"/>
</dbReference>
<dbReference type="InterPro" id="IPR006094">
    <property type="entry name" value="Oxid_FAD_bind_N"/>
</dbReference>
<sequence length="461" mass="51799">MTTIGLTAHRRGVQRLVDSYHAIPADRPVRLAKKTSNLFRAREGVETAGLDVSALAGVVSIDVNAQTADVQGMCTYEDLVDATLPHGLIPYVVPQLRTITLGGAVTGLGIESTSFRNGLPHESVMEMDILTGDGEIVTATPDGVNADLFEAFPNSYGSLGYATRLRIRLERVPRFVSLRHVRFDGVAQAAAAIEEIVPAAAYDGQRVDGLDGVVFSPTEVYLTLATFTDEVTGTSDYGGQEIYYRSIRTRTSDTLTMYDYLWRWDTDWFWCSRAFGAQHPLVRRVWPRRYRRSDVYHKLVGLENRFGVAARIDRARGLPARERVIQDVEVPAGRLADFMSWFDESVGMSPVWLCPLRLRRSDDEPARTWPLYPLEVSELYVNVGFWGTVPIAPGAGDGDVNRAIERRVTELGGHKSLYSDAYYDRETFDRLYDGETWAKVKSHYDPQQRLTGMYEKAVRRR</sequence>
<keyword evidence="11" id="KW-1185">Reference proteome</keyword>
<dbReference type="InterPro" id="IPR016170">
    <property type="entry name" value="Cytok_DH_C_sf"/>
</dbReference>
<evidence type="ECO:0000256" key="3">
    <source>
        <dbReference type="ARBA" id="ARBA00022630"/>
    </source>
</evidence>
<dbReference type="SUPFAM" id="SSF55103">
    <property type="entry name" value="FAD-linked oxidases, C-terminal domain"/>
    <property type="match status" value="1"/>
</dbReference>
<dbReference type="PANTHER" id="PTHR10801:SF0">
    <property type="entry name" value="DELTA(24)-STEROL REDUCTASE"/>
    <property type="match status" value="1"/>
</dbReference>
<name>A0AA46YK21_9ACTN</name>
<keyword evidence="4" id="KW-0812">Transmembrane</keyword>
<dbReference type="PANTHER" id="PTHR10801">
    <property type="entry name" value="24-DEHYDROCHOLESTEROL REDUCTASE"/>
    <property type="match status" value="1"/>
</dbReference>
<dbReference type="Gene3D" id="3.30.465.10">
    <property type="match status" value="1"/>
</dbReference>
<dbReference type="Pfam" id="PF01565">
    <property type="entry name" value="FAD_binding_4"/>
    <property type="match status" value="1"/>
</dbReference>
<evidence type="ECO:0000256" key="1">
    <source>
        <dbReference type="ARBA" id="ARBA00004167"/>
    </source>
</evidence>
<dbReference type="Gene3D" id="3.40.462.10">
    <property type="entry name" value="FAD-linked oxidases, C-terminal domain"/>
    <property type="match status" value="1"/>
</dbReference>
<dbReference type="Proteomes" id="UP001164390">
    <property type="component" value="Chromosome"/>
</dbReference>
<comment type="subcellular location">
    <subcellularLocation>
        <location evidence="1">Membrane</location>
        <topology evidence="1">Single-pass membrane protein</topology>
    </subcellularLocation>
</comment>
<evidence type="ECO:0000256" key="7">
    <source>
        <dbReference type="ARBA" id="ARBA00023002"/>
    </source>
</evidence>
<gene>
    <name evidence="10" type="ORF">L0C25_13490</name>
</gene>
<protein>
    <recommendedName>
        <fullName evidence="2">Delta(24)-sterol reductase</fullName>
        <ecNumber evidence="2">1.3.1.72</ecNumber>
    </recommendedName>
</protein>
<dbReference type="GO" id="GO:0071949">
    <property type="term" value="F:FAD binding"/>
    <property type="evidence" value="ECO:0007669"/>
    <property type="project" value="InterPro"/>
</dbReference>
<dbReference type="EMBL" id="CP094970">
    <property type="protein sequence ID" value="UYM03568.1"/>
    <property type="molecule type" value="Genomic_DNA"/>
</dbReference>
<evidence type="ECO:0000256" key="8">
    <source>
        <dbReference type="ARBA" id="ARBA00023136"/>
    </source>
</evidence>
<dbReference type="InterPro" id="IPR016164">
    <property type="entry name" value="FAD-linked_Oxase-like_C"/>
</dbReference>
<reference evidence="10" key="1">
    <citation type="submission" date="2022-01" db="EMBL/GenBank/DDBJ databases">
        <title>Nocardioidaceae gen. sp. A5X3R13.</title>
        <authorList>
            <person name="Lopez Marin M.A."/>
            <person name="Uhlik O."/>
        </authorList>
    </citation>
    <scope>NUCLEOTIDE SEQUENCE</scope>
    <source>
        <strain evidence="10">A5X3R13</strain>
    </source>
</reference>
<keyword evidence="8" id="KW-0472">Membrane</keyword>
<feature type="domain" description="FAD-binding PCMH-type" evidence="9">
    <location>
        <begin position="1"/>
        <end position="172"/>
    </location>
</feature>
<dbReference type="InterPro" id="IPR016166">
    <property type="entry name" value="FAD-bd_PCMH"/>
</dbReference>
<evidence type="ECO:0000256" key="5">
    <source>
        <dbReference type="ARBA" id="ARBA00022827"/>
    </source>
</evidence>
<proteinExistence type="predicted"/>
<dbReference type="PROSITE" id="PS51387">
    <property type="entry name" value="FAD_PCMH"/>
    <property type="match status" value="1"/>
</dbReference>
<keyword evidence="5" id="KW-0274">FAD</keyword>
<dbReference type="EC" id="1.3.1.72" evidence="2"/>
<evidence type="ECO:0000313" key="11">
    <source>
        <dbReference type="Proteomes" id="UP001164390"/>
    </source>
</evidence>
<dbReference type="InterPro" id="IPR036318">
    <property type="entry name" value="FAD-bd_PCMH-like_sf"/>
</dbReference>
<dbReference type="InterPro" id="IPR040165">
    <property type="entry name" value="Diminuto-like"/>
</dbReference>
<dbReference type="AlphaFoldDB" id="A0AA46YK21"/>
<evidence type="ECO:0000259" key="9">
    <source>
        <dbReference type="PROSITE" id="PS51387"/>
    </source>
</evidence>
<keyword evidence="7" id="KW-0560">Oxidoreductase</keyword>
<keyword evidence="3" id="KW-0285">Flavoprotein</keyword>
<organism evidence="10 11">
    <name type="scientific">Solicola gregarius</name>
    <dbReference type="NCBI Taxonomy" id="2908642"/>
    <lineage>
        <taxon>Bacteria</taxon>
        <taxon>Bacillati</taxon>
        <taxon>Actinomycetota</taxon>
        <taxon>Actinomycetes</taxon>
        <taxon>Propionibacteriales</taxon>
        <taxon>Nocardioidaceae</taxon>
        <taxon>Solicola</taxon>
    </lineage>
</organism>
<evidence type="ECO:0000256" key="4">
    <source>
        <dbReference type="ARBA" id="ARBA00022692"/>
    </source>
</evidence>
<dbReference type="GO" id="GO:0050614">
    <property type="term" value="F:Delta24-sterol reductase activity"/>
    <property type="evidence" value="ECO:0007669"/>
    <property type="project" value="UniProtKB-EC"/>
</dbReference>
<dbReference type="GO" id="GO:0016020">
    <property type="term" value="C:membrane"/>
    <property type="evidence" value="ECO:0007669"/>
    <property type="project" value="UniProtKB-SubCell"/>
</dbReference>